<dbReference type="SMART" id="SM00389">
    <property type="entry name" value="HOX"/>
    <property type="match status" value="1"/>
</dbReference>
<dbReference type="InterPro" id="IPR017970">
    <property type="entry name" value="Homeobox_CS"/>
</dbReference>
<organism evidence="13 14">
    <name type="scientific">Saponaria officinalis</name>
    <name type="common">Common soapwort</name>
    <name type="synonym">Lychnis saponaria</name>
    <dbReference type="NCBI Taxonomy" id="3572"/>
    <lineage>
        <taxon>Eukaryota</taxon>
        <taxon>Viridiplantae</taxon>
        <taxon>Streptophyta</taxon>
        <taxon>Embryophyta</taxon>
        <taxon>Tracheophyta</taxon>
        <taxon>Spermatophyta</taxon>
        <taxon>Magnoliopsida</taxon>
        <taxon>eudicotyledons</taxon>
        <taxon>Gunneridae</taxon>
        <taxon>Pentapetalae</taxon>
        <taxon>Caryophyllales</taxon>
        <taxon>Caryophyllaceae</taxon>
        <taxon>Caryophylleae</taxon>
        <taxon>Saponaria</taxon>
    </lineage>
</organism>
<keyword evidence="4 8" id="KW-0371">Homeobox</keyword>
<dbReference type="PRINTS" id="PR00031">
    <property type="entry name" value="HTHREPRESSR"/>
</dbReference>
<evidence type="ECO:0000256" key="1">
    <source>
        <dbReference type="ARBA" id="ARBA00004123"/>
    </source>
</evidence>
<evidence type="ECO:0000256" key="8">
    <source>
        <dbReference type="PROSITE-ProRule" id="PRU00108"/>
    </source>
</evidence>
<dbReference type="CDD" id="cd00086">
    <property type="entry name" value="homeodomain"/>
    <property type="match status" value="1"/>
</dbReference>
<evidence type="ECO:0000256" key="9">
    <source>
        <dbReference type="RuleBase" id="RU000682"/>
    </source>
</evidence>
<feature type="DNA-binding region" description="Homeobox" evidence="8">
    <location>
        <begin position="63"/>
        <end position="122"/>
    </location>
</feature>
<dbReference type="GO" id="GO:0000981">
    <property type="term" value="F:DNA-binding transcription factor activity, RNA polymerase II-specific"/>
    <property type="evidence" value="ECO:0007669"/>
    <property type="project" value="UniProtKB-UniRule"/>
</dbReference>
<comment type="caution">
    <text evidence="13">The sequence shown here is derived from an EMBL/GenBank/DDBJ whole genome shotgun (WGS) entry which is preliminary data.</text>
</comment>
<dbReference type="EMBL" id="JBDFQZ010000002">
    <property type="protein sequence ID" value="KAK9750838.1"/>
    <property type="molecule type" value="Genomic_DNA"/>
</dbReference>
<evidence type="ECO:0000256" key="11">
    <source>
        <dbReference type="SAM" id="MobiDB-lite"/>
    </source>
</evidence>
<dbReference type="FunFam" id="1.10.10.60:FF:000144">
    <property type="entry name" value="homeobox-leucine zipper protein ATHB-6-like"/>
    <property type="match status" value="1"/>
</dbReference>
<evidence type="ECO:0000256" key="2">
    <source>
        <dbReference type="ARBA" id="ARBA00023015"/>
    </source>
</evidence>
<dbReference type="PROSITE" id="PS50071">
    <property type="entry name" value="HOMEOBOX_2"/>
    <property type="match status" value="1"/>
</dbReference>
<dbReference type="Gene3D" id="1.10.10.60">
    <property type="entry name" value="Homeodomain-like"/>
    <property type="match status" value="1"/>
</dbReference>
<evidence type="ECO:0000256" key="10">
    <source>
        <dbReference type="RuleBase" id="RU369038"/>
    </source>
</evidence>
<dbReference type="PANTHER" id="PTHR24326">
    <property type="entry name" value="HOMEOBOX-LEUCINE ZIPPER PROTEIN"/>
    <property type="match status" value="1"/>
</dbReference>
<evidence type="ECO:0000256" key="3">
    <source>
        <dbReference type="ARBA" id="ARBA00023125"/>
    </source>
</evidence>
<dbReference type="InterPro" id="IPR045224">
    <property type="entry name" value="HDZip_class_I_plant"/>
</dbReference>
<protein>
    <recommendedName>
        <fullName evidence="10">Homeobox-leucine zipper protein</fullName>
    </recommendedName>
    <alternativeName>
        <fullName evidence="10">HD-ZIP protein</fullName>
    </alternativeName>
    <alternativeName>
        <fullName evidence="10">Homeodomain transcription factor</fullName>
    </alternativeName>
</protein>
<keyword evidence="3 8" id="KW-0238">DNA-binding</keyword>
<dbReference type="Pfam" id="PF02183">
    <property type="entry name" value="HALZ"/>
    <property type="match status" value="1"/>
</dbReference>
<evidence type="ECO:0000313" key="13">
    <source>
        <dbReference type="EMBL" id="KAK9750838.1"/>
    </source>
</evidence>
<dbReference type="Proteomes" id="UP001443914">
    <property type="component" value="Unassembled WGS sequence"/>
</dbReference>
<sequence>MESGRVYGMFENSNNSTWVPSTSPSFHETMVNFDLESQQGKKLSMTKRDHTDMEDFELINSYQSEKKRRLSTEQVQFLEKSFEVENKLDPDRKMELAEKIGLEPRQVAIWFQNRRARYKTKQLEKEYGSLKANFDQLKFDFDSLSKERDILQNEVKLLTKKLKQRDETNDLTPTNLFHTNTVLPKLEIEKIDQTSLIVIPNTNKQMVEDASSTKSDVFDSESPHCTDGNHSSLIDDPIDQQSDFSPSLPVYNNFLKVEDIGGYDPDDQPFWSMLY</sequence>
<feature type="domain" description="Homeobox" evidence="12">
    <location>
        <begin position="61"/>
        <end position="121"/>
    </location>
</feature>
<gene>
    <name evidence="13" type="ORF">RND81_02G225500</name>
</gene>
<keyword evidence="14" id="KW-1185">Reference proteome</keyword>
<name>A0AAW1MNX2_SAPOF</name>
<proteinExistence type="inferred from homology"/>
<feature type="region of interest" description="Disordered" evidence="11">
    <location>
        <begin position="214"/>
        <end position="233"/>
    </location>
</feature>
<dbReference type="InterPro" id="IPR000047">
    <property type="entry name" value="HTH_motif"/>
</dbReference>
<dbReference type="InterPro" id="IPR003106">
    <property type="entry name" value="Leu_zip_homeo"/>
</dbReference>
<dbReference type="GO" id="GO:0000976">
    <property type="term" value="F:transcription cis-regulatory region binding"/>
    <property type="evidence" value="ECO:0007669"/>
    <property type="project" value="UniProtKB-ARBA"/>
</dbReference>
<dbReference type="PROSITE" id="PS00027">
    <property type="entry name" value="HOMEOBOX_1"/>
    <property type="match status" value="1"/>
</dbReference>
<accession>A0AAW1MNX2</accession>
<keyword evidence="5 10" id="KW-0804">Transcription</keyword>
<evidence type="ECO:0000256" key="4">
    <source>
        <dbReference type="ARBA" id="ARBA00023155"/>
    </source>
</evidence>
<dbReference type="PANTHER" id="PTHR24326:SF606">
    <property type="entry name" value="HOMEOBOX-LEUCINE ZIPPER PROTEIN ATHB-54"/>
    <property type="match status" value="1"/>
</dbReference>
<dbReference type="InterPro" id="IPR001356">
    <property type="entry name" value="HD"/>
</dbReference>
<evidence type="ECO:0000256" key="5">
    <source>
        <dbReference type="ARBA" id="ARBA00023163"/>
    </source>
</evidence>
<evidence type="ECO:0000256" key="7">
    <source>
        <dbReference type="ARBA" id="ARBA00025748"/>
    </source>
</evidence>
<comment type="similarity">
    <text evidence="7 10">Belongs to the HD-ZIP homeobox family. Class I subfamily.</text>
</comment>
<keyword evidence="2 10" id="KW-0805">Transcription regulation</keyword>
<keyword evidence="6 8" id="KW-0539">Nucleus</keyword>
<dbReference type="InterPro" id="IPR009057">
    <property type="entry name" value="Homeodomain-like_sf"/>
</dbReference>
<reference evidence="13" key="1">
    <citation type="submission" date="2024-03" db="EMBL/GenBank/DDBJ databases">
        <title>WGS assembly of Saponaria officinalis var. Norfolk2.</title>
        <authorList>
            <person name="Jenkins J."/>
            <person name="Shu S."/>
            <person name="Grimwood J."/>
            <person name="Barry K."/>
            <person name="Goodstein D."/>
            <person name="Schmutz J."/>
            <person name="Leebens-Mack J."/>
            <person name="Osbourn A."/>
        </authorList>
    </citation>
    <scope>NUCLEOTIDE SEQUENCE [LARGE SCALE GENOMIC DNA]</scope>
    <source>
        <strain evidence="13">JIC</strain>
    </source>
</reference>
<comment type="function">
    <text evidence="10">Transcription factor.</text>
</comment>
<evidence type="ECO:0000313" key="14">
    <source>
        <dbReference type="Proteomes" id="UP001443914"/>
    </source>
</evidence>
<comment type="subcellular location">
    <subcellularLocation>
        <location evidence="1 8 9">Nucleus</location>
    </subcellularLocation>
</comment>
<dbReference type="SUPFAM" id="SSF46689">
    <property type="entry name" value="Homeodomain-like"/>
    <property type="match status" value="1"/>
</dbReference>
<dbReference type="GO" id="GO:0045893">
    <property type="term" value="P:positive regulation of DNA-templated transcription"/>
    <property type="evidence" value="ECO:0007669"/>
    <property type="project" value="TreeGrafter"/>
</dbReference>
<dbReference type="Gene3D" id="1.20.5.400">
    <property type="match status" value="1"/>
</dbReference>
<evidence type="ECO:0000259" key="12">
    <source>
        <dbReference type="PROSITE" id="PS50071"/>
    </source>
</evidence>
<evidence type="ECO:0000256" key="6">
    <source>
        <dbReference type="ARBA" id="ARBA00023242"/>
    </source>
</evidence>
<dbReference type="Pfam" id="PF00046">
    <property type="entry name" value="Homeodomain"/>
    <property type="match status" value="1"/>
</dbReference>
<dbReference type="GO" id="GO:0005634">
    <property type="term" value="C:nucleus"/>
    <property type="evidence" value="ECO:0007669"/>
    <property type="project" value="UniProtKB-SubCell"/>
</dbReference>
<dbReference type="AlphaFoldDB" id="A0AAW1MNX2"/>